<dbReference type="InterPro" id="IPR039150">
    <property type="entry name" value="TEFM"/>
</dbReference>
<comment type="caution">
    <text evidence="1">The sequence shown here is derived from an EMBL/GenBank/DDBJ whole genome shotgun (WGS) entry which is preliminary data.</text>
</comment>
<organism evidence="1 2">
    <name type="scientific">Henosepilachna vigintioctopunctata</name>
    <dbReference type="NCBI Taxonomy" id="420089"/>
    <lineage>
        <taxon>Eukaryota</taxon>
        <taxon>Metazoa</taxon>
        <taxon>Ecdysozoa</taxon>
        <taxon>Arthropoda</taxon>
        <taxon>Hexapoda</taxon>
        <taxon>Insecta</taxon>
        <taxon>Pterygota</taxon>
        <taxon>Neoptera</taxon>
        <taxon>Endopterygota</taxon>
        <taxon>Coleoptera</taxon>
        <taxon>Polyphaga</taxon>
        <taxon>Cucujiformia</taxon>
        <taxon>Coccinelloidea</taxon>
        <taxon>Coccinellidae</taxon>
        <taxon>Epilachninae</taxon>
        <taxon>Epilachnini</taxon>
        <taxon>Henosepilachna</taxon>
    </lineage>
</organism>
<sequence length="351" mass="39481">MFCKCLNLIRFQNLRKYSSSFKNIGEIKNTNVLGFSVGDQNTILSTLNQDQHDNWFRLDISHSQIEKLQSWKSKKGPFLSINDVLDVDGIDVKDLAKILKSIVSDEPFTSNTKKHKMKIRQIISPQLSTDTINNLTSVVSIHLGPFGISWSKLSRATQQLDGWDFDHFSDLPPKAGPSEIFELALHVLEDIPNGDIYIFEGSPGIGIKCQGLVGPMIAYTQQVMLSSMLLTLLNTSAKHNRLNNTGTGKIENVIYFLKAQLPARLFQTWVGTEKVSAIKTVEQLFNNTELNLAYSPVHINQSLKEKFNKQSSLYQELMSQSLLLGITFLDLCVYKNPVSIQAISPSKRKKC</sequence>
<dbReference type="AlphaFoldDB" id="A0AAW1TST5"/>
<keyword evidence="2" id="KW-1185">Reference proteome</keyword>
<dbReference type="Proteomes" id="UP001431783">
    <property type="component" value="Unassembled WGS sequence"/>
</dbReference>
<proteinExistence type="predicted"/>
<dbReference type="PANTHER" id="PTHR21053">
    <property type="entry name" value="TRANSCRIPTION ELONGATION FACTOR, MITOCHONDRIAL"/>
    <property type="match status" value="1"/>
</dbReference>
<evidence type="ECO:0000313" key="1">
    <source>
        <dbReference type="EMBL" id="KAK9871488.1"/>
    </source>
</evidence>
<evidence type="ECO:0000313" key="2">
    <source>
        <dbReference type="Proteomes" id="UP001431783"/>
    </source>
</evidence>
<gene>
    <name evidence="1" type="ORF">WA026_012861</name>
</gene>
<dbReference type="PANTHER" id="PTHR21053:SF2">
    <property type="entry name" value="TRANSCRIPTION ELONGATION FACTOR, MITOCHONDRIAL"/>
    <property type="match status" value="1"/>
</dbReference>
<dbReference type="EMBL" id="JARQZJ010000006">
    <property type="protein sequence ID" value="KAK9871488.1"/>
    <property type="molecule type" value="Genomic_DNA"/>
</dbReference>
<dbReference type="GO" id="GO:0042645">
    <property type="term" value="C:mitochondrial nucleoid"/>
    <property type="evidence" value="ECO:0007669"/>
    <property type="project" value="TreeGrafter"/>
</dbReference>
<reference evidence="1 2" key="1">
    <citation type="submission" date="2023-03" db="EMBL/GenBank/DDBJ databases">
        <title>Genome insight into feeding habits of ladybird beetles.</title>
        <authorList>
            <person name="Li H.-S."/>
            <person name="Huang Y.-H."/>
            <person name="Pang H."/>
        </authorList>
    </citation>
    <scope>NUCLEOTIDE SEQUENCE [LARGE SCALE GENOMIC DNA]</scope>
    <source>
        <strain evidence="1">SYSU_2023b</strain>
        <tissue evidence="1">Whole body</tissue>
    </source>
</reference>
<dbReference type="GO" id="GO:0006392">
    <property type="term" value="P:transcription elongation by mitochondrial RNA polymerase"/>
    <property type="evidence" value="ECO:0007669"/>
    <property type="project" value="InterPro"/>
</dbReference>
<accession>A0AAW1TST5</accession>
<protein>
    <submittedName>
        <fullName evidence="1">Uncharacterized protein</fullName>
    </submittedName>
</protein>
<name>A0AAW1TST5_9CUCU</name>
<dbReference type="GO" id="GO:0030337">
    <property type="term" value="F:DNA polymerase processivity factor activity"/>
    <property type="evidence" value="ECO:0007669"/>
    <property type="project" value="TreeGrafter"/>
</dbReference>